<evidence type="ECO:0000256" key="1">
    <source>
        <dbReference type="ARBA" id="ARBA00010169"/>
    </source>
</evidence>
<comment type="similarity">
    <text evidence="1">Belongs to the CutA family.</text>
</comment>
<name>A0A7W2FS27_9VIBR</name>
<proteinExistence type="inferred from homology"/>
<reference evidence="2 3" key="1">
    <citation type="submission" date="2020-07" db="EMBL/GenBank/DDBJ databases">
        <title>Vibrio marinisediminis sp. nov., isolated from marine sediment.</title>
        <authorList>
            <person name="Ji X."/>
        </authorList>
    </citation>
    <scope>NUCLEOTIDE SEQUENCE [LARGE SCALE GENOMIC DNA]</scope>
    <source>
        <strain evidence="2 3">404</strain>
    </source>
</reference>
<dbReference type="InterPro" id="IPR011322">
    <property type="entry name" value="N-reg_PII-like_a/b"/>
</dbReference>
<comment type="caution">
    <text evidence="2">The sequence shown here is derived from an EMBL/GenBank/DDBJ whole genome shotgun (WGS) entry which is preliminary data.</text>
</comment>
<keyword evidence="3" id="KW-1185">Reference proteome</keyword>
<protein>
    <submittedName>
        <fullName evidence="2">Divalent-cation tolerance protein CutA</fullName>
    </submittedName>
</protein>
<dbReference type="InterPro" id="IPR015867">
    <property type="entry name" value="N-reg_PII/ATP_PRibTrfase_C"/>
</dbReference>
<sequence length="106" mass="12230">MKESYCVVLTTTNCEENKQALVSGILSNQLAACIQTMPIESHYMWQGKVCNDIEILLVIKTTTDCYQELENLIVKIHNYEVPQVVQLPFSEGYNPYLAWLDENTRR</sequence>
<dbReference type="GO" id="GO:0010038">
    <property type="term" value="P:response to metal ion"/>
    <property type="evidence" value="ECO:0007669"/>
    <property type="project" value="InterPro"/>
</dbReference>
<accession>A0A7W2FS27</accession>
<organism evidence="2 3">
    <name type="scientific">Vibrio marinisediminis</name>
    <dbReference type="NCBI Taxonomy" id="2758441"/>
    <lineage>
        <taxon>Bacteria</taxon>
        <taxon>Pseudomonadati</taxon>
        <taxon>Pseudomonadota</taxon>
        <taxon>Gammaproteobacteria</taxon>
        <taxon>Vibrionales</taxon>
        <taxon>Vibrionaceae</taxon>
        <taxon>Vibrio</taxon>
    </lineage>
</organism>
<dbReference type="RefSeq" id="WP_182109261.1">
    <property type="nucleotide sequence ID" value="NZ_JACFYF010000007.1"/>
</dbReference>
<dbReference type="GO" id="GO:0005507">
    <property type="term" value="F:copper ion binding"/>
    <property type="evidence" value="ECO:0007669"/>
    <property type="project" value="TreeGrafter"/>
</dbReference>
<dbReference type="SUPFAM" id="SSF54913">
    <property type="entry name" value="GlnB-like"/>
    <property type="match status" value="1"/>
</dbReference>
<dbReference type="Gene3D" id="3.30.70.120">
    <property type="match status" value="1"/>
</dbReference>
<dbReference type="PANTHER" id="PTHR23419">
    <property type="entry name" value="DIVALENT CATION TOLERANCE CUTA-RELATED"/>
    <property type="match status" value="1"/>
</dbReference>
<dbReference type="Pfam" id="PF03091">
    <property type="entry name" value="CutA1"/>
    <property type="match status" value="1"/>
</dbReference>
<evidence type="ECO:0000313" key="3">
    <source>
        <dbReference type="Proteomes" id="UP000571701"/>
    </source>
</evidence>
<dbReference type="InterPro" id="IPR004323">
    <property type="entry name" value="Ion_tolerance_CutA"/>
</dbReference>
<dbReference type="PANTHER" id="PTHR23419:SF8">
    <property type="entry name" value="FI09726P"/>
    <property type="match status" value="1"/>
</dbReference>
<gene>
    <name evidence="2" type="ORF">H2O73_12870</name>
</gene>
<dbReference type="AlphaFoldDB" id="A0A7W2FS27"/>
<evidence type="ECO:0000313" key="2">
    <source>
        <dbReference type="EMBL" id="MBA5763248.1"/>
    </source>
</evidence>
<dbReference type="Proteomes" id="UP000571701">
    <property type="component" value="Unassembled WGS sequence"/>
</dbReference>
<dbReference type="EMBL" id="JACFYF010000007">
    <property type="protein sequence ID" value="MBA5763248.1"/>
    <property type="molecule type" value="Genomic_DNA"/>
</dbReference>